<dbReference type="GO" id="GO:0032259">
    <property type="term" value="P:methylation"/>
    <property type="evidence" value="ECO:0007669"/>
    <property type="project" value="UniProtKB-KW"/>
</dbReference>
<dbReference type="CDD" id="cd02440">
    <property type="entry name" value="AdoMet_MTases"/>
    <property type="match status" value="1"/>
</dbReference>
<evidence type="ECO:0000259" key="3">
    <source>
        <dbReference type="Pfam" id="PF05175"/>
    </source>
</evidence>
<dbReference type="PANTHER" id="PTHR47739">
    <property type="entry name" value="TRNA1(VAL) (ADENINE(37)-N6)-METHYLTRANSFERASE"/>
    <property type="match status" value="1"/>
</dbReference>
<protein>
    <submittedName>
        <fullName evidence="4">Methyltransferase</fullName>
    </submittedName>
</protein>
<dbReference type="GO" id="GO:0008757">
    <property type="term" value="F:S-adenosylmethionine-dependent methyltransferase activity"/>
    <property type="evidence" value="ECO:0007669"/>
    <property type="project" value="UniProtKB-ARBA"/>
</dbReference>
<dbReference type="InterPro" id="IPR029063">
    <property type="entry name" value="SAM-dependent_MTases_sf"/>
</dbReference>
<dbReference type="Pfam" id="PF05175">
    <property type="entry name" value="MTS"/>
    <property type="match status" value="1"/>
</dbReference>
<feature type="domain" description="Methyltransferase small" evidence="3">
    <location>
        <begin position="22"/>
        <end position="121"/>
    </location>
</feature>
<dbReference type="GO" id="GO:0003676">
    <property type="term" value="F:nucleic acid binding"/>
    <property type="evidence" value="ECO:0007669"/>
    <property type="project" value="InterPro"/>
</dbReference>
<dbReference type="PROSITE" id="PS00092">
    <property type="entry name" value="N6_MTASE"/>
    <property type="match status" value="1"/>
</dbReference>
<dbReference type="SUPFAM" id="SSF53335">
    <property type="entry name" value="S-adenosyl-L-methionine-dependent methyltransferases"/>
    <property type="match status" value="1"/>
</dbReference>
<name>A0A650EMQ4_9HELI</name>
<dbReference type="PANTHER" id="PTHR47739:SF1">
    <property type="entry name" value="TRNA1(VAL) (ADENINE(37)-N6)-METHYLTRANSFERASE"/>
    <property type="match status" value="1"/>
</dbReference>
<evidence type="ECO:0000256" key="2">
    <source>
        <dbReference type="ARBA" id="ARBA00022691"/>
    </source>
</evidence>
<dbReference type="InterPro" id="IPR002052">
    <property type="entry name" value="DNA_methylase_N6_adenine_CS"/>
</dbReference>
<keyword evidence="4" id="KW-0808">Transferase</keyword>
<proteinExistence type="predicted"/>
<dbReference type="GO" id="GO:0008170">
    <property type="term" value="F:N-methyltransferase activity"/>
    <property type="evidence" value="ECO:0007669"/>
    <property type="project" value="UniProtKB-ARBA"/>
</dbReference>
<dbReference type="InterPro" id="IPR050210">
    <property type="entry name" value="tRNA_Adenine-N(6)_MTase"/>
</dbReference>
<dbReference type="Gene3D" id="3.40.50.150">
    <property type="entry name" value="Vaccinia Virus protein VP39"/>
    <property type="match status" value="1"/>
</dbReference>
<keyword evidence="1 4" id="KW-0489">Methyltransferase</keyword>
<gene>
    <name evidence="4" type="ORF">Helico4rc_2740</name>
</gene>
<dbReference type="AlphaFoldDB" id="A0A650EMQ4"/>
<evidence type="ECO:0000313" key="4">
    <source>
        <dbReference type="EMBL" id="QGT50154.1"/>
    </source>
</evidence>
<dbReference type="EMBL" id="MN577567">
    <property type="protein sequence ID" value="QGT50154.1"/>
    <property type="molecule type" value="Genomic_DNA"/>
</dbReference>
<dbReference type="InterPro" id="IPR007848">
    <property type="entry name" value="Small_mtfrase_dom"/>
</dbReference>
<evidence type="ECO:0000256" key="1">
    <source>
        <dbReference type="ARBA" id="ARBA00022603"/>
    </source>
</evidence>
<organism evidence="4">
    <name type="scientific">uncultured Helicobacter sp</name>
    <dbReference type="NCBI Taxonomy" id="175537"/>
    <lineage>
        <taxon>Bacteria</taxon>
        <taxon>Pseudomonadati</taxon>
        <taxon>Campylobacterota</taxon>
        <taxon>Epsilonproteobacteria</taxon>
        <taxon>Campylobacterales</taxon>
        <taxon>Helicobacteraceae</taxon>
        <taxon>Helicobacter</taxon>
        <taxon>environmental samples</taxon>
    </lineage>
</organism>
<accession>A0A650EMQ4</accession>
<reference evidence="4" key="1">
    <citation type="journal article" date="2020" name="J. ISSAAS">
        <title>Lactobacilli and other gastrointestinal microbiota of Peromyscus leucopus, reservoir host for agents of Lyme disease and other zoonoses in North America.</title>
        <authorList>
            <person name="Milovic A."/>
            <person name="Bassam K."/>
            <person name="Shao H."/>
            <person name="Chatzistamou I."/>
            <person name="Tufts D.M."/>
            <person name="Diuk-Wasser M."/>
            <person name="Barbour A.G."/>
        </authorList>
    </citation>
    <scope>NUCLEOTIDE SEQUENCE</scope>
    <source>
        <strain evidence="4">LL4</strain>
    </source>
</reference>
<keyword evidence="2" id="KW-0949">S-adenosyl-L-methionine</keyword>
<sequence length="250" mass="28675">MACKALRIYQLSDGYCYNTDSLILAHFAKPFLKKSMRILDVGAGSGILGILCAREIVENLQGSVDLHLVEKDPLMCFLANKNAFRFQGQVYCEDFLAFRDASKFDLIISNPPFYTRGVRQKDNPRKNMAKNRSFLPLDAMLSHIKRLIQPNGVLCMCYDARNSGELFYECQQKGLRIESVRFVYPLPDRDATLVLLKARIQTRSQMQVLPPLFTHQSPKQMDNTEELKAIYEWAKTASIKVDSQWLHTQN</sequence>